<dbReference type="EMBL" id="UINC01017720">
    <property type="protein sequence ID" value="SVA73796.1"/>
    <property type="molecule type" value="Genomic_DNA"/>
</dbReference>
<reference evidence="2" key="1">
    <citation type="submission" date="2018-05" db="EMBL/GenBank/DDBJ databases">
        <authorList>
            <person name="Lanie J.A."/>
            <person name="Ng W.-L."/>
            <person name="Kazmierczak K.M."/>
            <person name="Andrzejewski T.M."/>
            <person name="Davidsen T.M."/>
            <person name="Wayne K.J."/>
            <person name="Tettelin H."/>
            <person name="Glass J.I."/>
            <person name="Rusch D."/>
            <person name="Podicherti R."/>
            <person name="Tsui H.-C.T."/>
            <person name="Winkler M.E."/>
        </authorList>
    </citation>
    <scope>NUCLEOTIDE SEQUENCE</scope>
</reference>
<dbReference type="InterPro" id="IPR036278">
    <property type="entry name" value="Sialidase_sf"/>
</dbReference>
<evidence type="ECO:0000313" key="2">
    <source>
        <dbReference type="EMBL" id="SVA73796.1"/>
    </source>
</evidence>
<dbReference type="Gene3D" id="2.120.10.10">
    <property type="match status" value="1"/>
</dbReference>
<organism evidence="2">
    <name type="scientific">marine metagenome</name>
    <dbReference type="NCBI Taxonomy" id="408172"/>
    <lineage>
        <taxon>unclassified sequences</taxon>
        <taxon>metagenomes</taxon>
        <taxon>ecological metagenomes</taxon>
    </lineage>
</organism>
<dbReference type="Pfam" id="PF13088">
    <property type="entry name" value="BNR_2"/>
    <property type="match status" value="1"/>
</dbReference>
<gene>
    <name evidence="2" type="ORF">METZ01_LOCUS126650</name>
</gene>
<dbReference type="AlphaFoldDB" id="A0A381Y9L5"/>
<dbReference type="PANTHER" id="PTHR43752:SF2">
    <property type="entry name" value="BNR_ASP-BOX REPEAT FAMILY PROTEIN"/>
    <property type="match status" value="1"/>
</dbReference>
<dbReference type="PANTHER" id="PTHR43752">
    <property type="entry name" value="BNR/ASP-BOX REPEAT FAMILY PROTEIN"/>
    <property type="match status" value="1"/>
</dbReference>
<dbReference type="InterPro" id="IPR011040">
    <property type="entry name" value="Sialidase"/>
</dbReference>
<protein>
    <recommendedName>
        <fullName evidence="1">Sialidase domain-containing protein</fullName>
    </recommendedName>
</protein>
<feature type="domain" description="Sialidase" evidence="1">
    <location>
        <begin position="101"/>
        <end position="252"/>
    </location>
</feature>
<dbReference type="SUPFAM" id="SSF50939">
    <property type="entry name" value="Sialidases"/>
    <property type="match status" value="1"/>
</dbReference>
<evidence type="ECO:0000259" key="1">
    <source>
        <dbReference type="Pfam" id="PF13088"/>
    </source>
</evidence>
<accession>A0A381Y9L5</accession>
<proteinExistence type="predicted"/>
<sequence length="341" mass="38444">MNHRSDLQTIVDQEDGVYLGHPTTILLEDGRTILAVYPKGHGKGEIVYKRSKDGGKTWSDRLPVPSNWSTSKEVPTIHRVVDASGVKRLIMWSGLYPGKLAVSEDDGETWSDLHPVGDWGGIVVMGCVEALKTPGHYLAMFHDDGRFFTKDGKWTGIFTLYQTNSTDGGLTWSHPLPIYQNNQIHLCEPGIIRSPDGNQLAVFLRENSRTKNSHVIFSNDEGVSWSKPVELPRELTGDRHTGKYLQDGRLFLSFRDTESNSPTQGDWLAWVGTYEDILMGKPGEFRIRIKDNKHEWDCAYPGVEILPSGEIVTTTYGHWEEGKSPYILLVRININNLKPNR</sequence>
<name>A0A381Y9L5_9ZZZZ</name>
<dbReference type="CDD" id="cd15482">
    <property type="entry name" value="Sialidase_non-viral"/>
    <property type="match status" value="1"/>
</dbReference>